<evidence type="ECO:0000313" key="5">
    <source>
        <dbReference type="Proteomes" id="UP000568664"/>
    </source>
</evidence>
<dbReference type="AlphaFoldDB" id="A0A7Y0LBM9"/>
<reference evidence="4 5" key="1">
    <citation type="submission" date="2020-04" db="EMBL/GenBank/DDBJ databases">
        <title>Thalassotalea sp. M1531, isolated from the surface of marine red alga.</title>
        <authorList>
            <person name="Pang L."/>
            <person name="Lu D.-C."/>
        </authorList>
    </citation>
    <scope>NUCLEOTIDE SEQUENCE [LARGE SCALE GENOMIC DNA]</scope>
    <source>
        <strain evidence="4 5">M1531</strain>
    </source>
</reference>
<dbReference type="InterPro" id="IPR051785">
    <property type="entry name" value="MMCE/EMCE_epimerase"/>
</dbReference>
<feature type="domain" description="VOC" evidence="3">
    <location>
        <begin position="192"/>
        <end position="341"/>
    </location>
</feature>
<dbReference type="Gene3D" id="3.10.180.10">
    <property type="entry name" value="2,3-Dihydroxybiphenyl 1,2-Dioxygenase, domain 1"/>
    <property type="match status" value="2"/>
</dbReference>
<keyword evidence="5" id="KW-1185">Reference proteome</keyword>
<protein>
    <submittedName>
        <fullName evidence="4">VOC family protein</fullName>
    </submittedName>
</protein>
<dbReference type="InterPro" id="IPR029068">
    <property type="entry name" value="Glyas_Bleomycin-R_OHBP_Dase"/>
</dbReference>
<proteinExistence type="predicted"/>
<dbReference type="Proteomes" id="UP000568664">
    <property type="component" value="Unassembled WGS sequence"/>
</dbReference>
<dbReference type="RefSeq" id="WP_169073443.1">
    <property type="nucleotide sequence ID" value="NZ_JABBXH010000001.1"/>
</dbReference>
<dbReference type="SUPFAM" id="SSF54593">
    <property type="entry name" value="Glyoxalase/Bleomycin resistance protein/Dihydroxybiphenyl dioxygenase"/>
    <property type="match status" value="2"/>
</dbReference>
<dbReference type="Pfam" id="PF00903">
    <property type="entry name" value="Glyoxalase"/>
    <property type="match status" value="1"/>
</dbReference>
<evidence type="ECO:0000256" key="1">
    <source>
        <dbReference type="ARBA" id="ARBA00022723"/>
    </source>
</evidence>
<organism evidence="4 5">
    <name type="scientific">Thalassotalea algicola</name>
    <dbReference type="NCBI Taxonomy" id="2716224"/>
    <lineage>
        <taxon>Bacteria</taxon>
        <taxon>Pseudomonadati</taxon>
        <taxon>Pseudomonadota</taxon>
        <taxon>Gammaproteobacteria</taxon>
        <taxon>Alteromonadales</taxon>
        <taxon>Colwelliaceae</taxon>
        <taxon>Thalassotalea</taxon>
    </lineage>
</organism>
<accession>A0A7Y0LBM9</accession>
<feature type="chain" id="PRO_5031557761" evidence="2">
    <location>
        <begin position="23"/>
        <end position="344"/>
    </location>
</feature>
<dbReference type="EMBL" id="JABBXH010000001">
    <property type="protein sequence ID" value="NMP30100.1"/>
    <property type="molecule type" value="Genomic_DNA"/>
</dbReference>
<gene>
    <name evidence="4" type="ORF">HII17_00875</name>
</gene>
<dbReference type="GO" id="GO:0046872">
    <property type="term" value="F:metal ion binding"/>
    <property type="evidence" value="ECO:0007669"/>
    <property type="project" value="UniProtKB-KW"/>
</dbReference>
<feature type="signal peptide" evidence="2">
    <location>
        <begin position="1"/>
        <end position="22"/>
    </location>
</feature>
<dbReference type="PANTHER" id="PTHR43048">
    <property type="entry name" value="METHYLMALONYL-COA EPIMERASE"/>
    <property type="match status" value="1"/>
</dbReference>
<dbReference type="GO" id="GO:0004493">
    <property type="term" value="F:methylmalonyl-CoA epimerase activity"/>
    <property type="evidence" value="ECO:0007669"/>
    <property type="project" value="TreeGrafter"/>
</dbReference>
<evidence type="ECO:0000256" key="2">
    <source>
        <dbReference type="SAM" id="SignalP"/>
    </source>
</evidence>
<evidence type="ECO:0000259" key="3">
    <source>
        <dbReference type="PROSITE" id="PS51819"/>
    </source>
</evidence>
<comment type="caution">
    <text evidence="4">The sequence shown here is derived from an EMBL/GenBank/DDBJ whole genome shotgun (WGS) entry which is preliminary data.</text>
</comment>
<evidence type="ECO:0000313" key="4">
    <source>
        <dbReference type="EMBL" id="NMP30100.1"/>
    </source>
</evidence>
<sequence length="344" mass="38565">MLFLKRFFTGVLLILVSNSIHAAKPLPFKIGGFTETVFIVSDIDSYTTFFTKIAGWEVKNKHLDEKALKVFWQLPQTAKLTQRLVGNIGEERGYIRLVQINGVSQQRIRSNTQSWDTGGIFDINMRVTNMAKKFKQLQTLGWSADSDPVQFSFGPFIVKEWIVTGPDGISFALIERIKPTLEGWPNVKEFSRTFNSTQVVRNINTSTNFYREVLGFKPYLEHKGASSSPGKNVLGLPYNLTTDIERSVDILHPDGINEGSIELLQFHGAVGKDVSHLAVPPNLGILTLRLPVDNLSALEKHLSLKGIQIVNTAQIHLPPYGLVDMLAIKSPDGNWLEFYQSLPQ</sequence>
<keyword evidence="2" id="KW-0732">Signal</keyword>
<dbReference type="InterPro" id="IPR004360">
    <property type="entry name" value="Glyas_Fos-R_dOase_dom"/>
</dbReference>
<keyword evidence="1" id="KW-0479">Metal-binding</keyword>
<dbReference type="PROSITE" id="PS51819">
    <property type="entry name" value="VOC"/>
    <property type="match status" value="1"/>
</dbReference>
<dbReference type="PANTHER" id="PTHR43048:SF3">
    <property type="entry name" value="METHYLMALONYL-COA EPIMERASE, MITOCHONDRIAL"/>
    <property type="match status" value="1"/>
</dbReference>
<dbReference type="CDD" id="cd06587">
    <property type="entry name" value="VOC"/>
    <property type="match status" value="1"/>
</dbReference>
<dbReference type="InterPro" id="IPR037523">
    <property type="entry name" value="VOC_core"/>
</dbReference>
<name>A0A7Y0LBM9_9GAMM</name>
<dbReference type="GO" id="GO:0046491">
    <property type="term" value="P:L-methylmalonyl-CoA metabolic process"/>
    <property type="evidence" value="ECO:0007669"/>
    <property type="project" value="TreeGrafter"/>
</dbReference>